<dbReference type="InterPro" id="IPR003838">
    <property type="entry name" value="ABC3_permease_C"/>
</dbReference>
<reference evidence="10 11" key="1">
    <citation type="journal article" date="2022" name="Mar. Drugs">
        <title>Bioassay-Guided Fractionation Leads to the Detection of Cholic Acid Generated by the Rare Thalassomonas sp.</title>
        <authorList>
            <person name="Pheiffer F."/>
            <person name="Schneider Y.K."/>
            <person name="Hansen E.H."/>
            <person name="Andersen J.H."/>
            <person name="Isaksson J."/>
            <person name="Busche T."/>
            <person name="R C."/>
            <person name="Kalinowski J."/>
            <person name="Zyl L.V."/>
            <person name="Trindade M."/>
        </authorList>
    </citation>
    <scope>NUCLEOTIDE SEQUENCE [LARGE SCALE GENOMIC DNA]</scope>
    <source>
        <strain evidence="10 11">A5K-61T</strain>
    </source>
</reference>
<keyword evidence="5 7" id="KW-0472">Membrane</keyword>
<evidence type="ECO:0000259" key="8">
    <source>
        <dbReference type="Pfam" id="PF02687"/>
    </source>
</evidence>
<dbReference type="RefSeq" id="WP_274053805.1">
    <property type="nucleotide sequence ID" value="NZ_CP059693.1"/>
</dbReference>
<evidence type="ECO:0000259" key="9">
    <source>
        <dbReference type="Pfam" id="PF12704"/>
    </source>
</evidence>
<dbReference type="Pfam" id="PF02687">
    <property type="entry name" value="FtsX"/>
    <property type="match status" value="2"/>
</dbReference>
<feature type="domain" description="ABC3 transporter permease C-terminal" evidence="8">
    <location>
        <begin position="689"/>
        <end position="801"/>
    </location>
</feature>
<dbReference type="Pfam" id="PF12704">
    <property type="entry name" value="MacB_PCD"/>
    <property type="match status" value="2"/>
</dbReference>
<comment type="subcellular location">
    <subcellularLocation>
        <location evidence="1">Cell membrane</location>
        <topology evidence="1">Multi-pass membrane protein</topology>
    </subcellularLocation>
</comment>
<accession>A0ABY7VIZ0</accession>
<feature type="transmembrane region" description="Helical" evidence="7">
    <location>
        <begin position="435"/>
        <end position="455"/>
    </location>
</feature>
<evidence type="ECO:0000256" key="7">
    <source>
        <dbReference type="SAM" id="Phobius"/>
    </source>
</evidence>
<evidence type="ECO:0000313" key="11">
    <source>
        <dbReference type="Proteomes" id="UP001215231"/>
    </source>
</evidence>
<sequence length="811" mass="89600">MSSLYYRQKQAWASLRKKPGFVGTVITTMGITLGALLCILTLAYVLIAKPLPYPEQEHLYRVDSEFVDANNEGVGKAFTYPSLMHLYQKQTIFDESALIYFDENVLTSSPTQPTMNTAFVTPQWFNLLGVEMAIGRIFEATEALNTNNPVAILSYRTWQDEFAGTADILSQKVSFSGTSFNIVGVLSEDFIEPQIYSTGRNSQVFMPWDFNEVGEDLRKSWININDTQLFIGKLNDKISLSQAKQILTPLMNDTWQENVVGFDFFKGWSLSSDITPLQSVILGDNQDTVYMLLAGVIGLVLIACANIANLFMSRTAEQQRQLAIHAAIGASKKQLFKTLFAESGLLMAMAIIIALVIALGGFEIMQYFLAQRLPRVDELNLNGFTLLCALAITFVLAFFFAKLSANMINYRALNATLQSSGKGSGIQVSHKVRQLLIISQVAIVTALVFVNISLLKDAVNTIENPIGFETNNITTLVLAGASTTPPSREERKVIMQELKTKLSQLPQVEAISQSASPLSGFGIWAQVVVSTNERLVVKTKPVDENYFNLINQPLLEGRTFTDTEISDEVDLLLVNDVYARHLAGDKSPLGMQITFGGPEDPAAVIVGVVKGMTIPGRSETPMRAYPAAHRGGTRLMLKLKPGQAISRQQAAEIIAGVTSQYSLFELSSLDNRRDQLLFTQYTTAITSAILALLTFFLAAIGLYGILSYGTQMRRFEIGTRLAIGAKRRTLITMIIKDNSLSLITGIITGMILLVILYLGFPKELEAYLQVQLVPVFALTLGLIATISWFACYWPLRQFINRPAIYSLRGSD</sequence>
<keyword evidence="4 7" id="KW-1133">Transmembrane helix</keyword>
<evidence type="ECO:0000313" key="10">
    <source>
        <dbReference type="EMBL" id="WDE13431.1"/>
    </source>
</evidence>
<keyword evidence="2" id="KW-1003">Cell membrane</keyword>
<feature type="transmembrane region" description="Helical" evidence="7">
    <location>
        <begin position="740"/>
        <end position="760"/>
    </location>
</feature>
<feature type="transmembrane region" description="Helical" evidence="7">
    <location>
        <begin position="772"/>
        <end position="795"/>
    </location>
</feature>
<dbReference type="EMBL" id="CP059693">
    <property type="protein sequence ID" value="WDE13431.1"/>
    <property type="molecule type" value="Genomic_DNA"/>
</dbReference>
<dbReference type="InterPro" id="IPR025857">
    <property type="entry name" value="MacB_PCD"/>
</dbReference>
<keyword evidence="3 7" id="KW-0812">Transmembrane</keyword>
<feature type="domain" description="MacB-like periplasmic core" evidence="9">
    <location>
        <begin position="438"/>
        <end position="646"/>
    </location>
</feature>
<feature type="transmembrane region" description="Helical" evidence="7">
    <location>
        <begin position="289"/>
        <end position="312"/>
    </location>
</feature>
<keyword evidence="11" id="KW-1185">Reference proteome</keyword>
<feature type="domain" description="ABC3 transporter permease C-terminal" evidence="8">
    <location>
        <begin position="296"/>
        <end position="405"/>
    </location>
</feature>
<evidence type="ECO:0000256" key="1">
    <source>
        <dbReference type="ARBA" id="ARBA00004651"/>
    </source>
</evidence>
<feature type="transmembrane region" description="Helical" evidence="7">
    <location>
        <begin position="681"/>
        <end position="706"/>
    </location>
</feature>
<name>A0ABY7VIZ0_9GAMM</name>
<dbReference type="InterPro" id="IPR050250">
    <property type="entry name" value="Macrolide_Exporter_MacB"/>
</dbReference>
<evidence type="ECO:0000256" key="6">
    <source>
        <dbReference type="ARBA" id="ARBA00038076"/>
    </source>
</evidence>
<dbReference type="PANTHER" id="PTHR30572">
    <property type="entry name" value="MEMBRANE COMPONENT OF TRANSPORTER-RELATED"/>
    <property type="match status" value="1"/>
</dbReference>
<feature type="transmembrane region" description="Helical" evidence="7">
    <location>
        <begin position="345"/>
        <end position="369"/>
    </location>
</feature>
<comment type="similarity">
    <text evidence="6">Belongs to the ABC-4 integral membrane protein family.</text>
</comment>
<protein>
    <submittedName>
        <fullName evidence="10">ABC transporter permease</fullName>
    </submittedName>
</protein>
<evidence type="ECO:0000256" key="4">
    <source>
        <dbReference type="ARBA" id="ARBA00022989"/>
    </source>
</evidence>
<dbReference type="PANTHER" id="PTHR30572:SF4">
    <property type="entry name" value="ABC TRANSPORTER PERMEASE YTRF"/>
    <property type="match status" value="1"/>
</dbReference>
<gene>
    <name evidence="10" type="ORF">H3N35_08360</name>
</gene>
<feature type="domain" description="MacB-like periplasmic core" evidence="9">
    <location>
        <begin position="24"/>
        <end position="248"/>
    </location>
</feature>
<dbReference type="Proteomes" id="UP001215231">
    <property type="component" value="Chromosome"/>
</dbReference>
<evidence type="ECO:0000256" key="3">
    <source>
        <dbReference type="ARBA" id="ARBA00022692"/>
    </source>
</evidence>
<evidence type="ECO:0000256" key="2">
    <source>
        <dbReference type="ARBA" id="ARBA00022475"/>
    </source>
</evidence>
<proteinExistence type="inferred from homology"/>
<feature type="transmembrane region" description="Helical" evidence="7">
    <location>
        <begin position="21"/>
        <end position="47"/>
    </location>
</feature>
<organism evidence="10 11">
    <name type="scientific">Thalassomonas haliotis</name>
    <dbReference type="NCBI Taxonomy" id="485448"/>
    <lineage>
        <taxon>Bacteria</taxon>
        <taxon>Pseudomonadati</taxon>
        <taxon>Pseudomonadota</taxon>
        <taxon>Gammaproteobacteria</taxon>
        <taxon>Alteromonadales</taxon>
        <taxon>Colwelliaceae</taxon>
        <taxon>Thalassomonas</taxon>
    </lineage>
</organism>
<feature type="transmembrane region" description="Helical" evidence="7">
    <location>
        <begin position="381"/>
        <end position="401"/>
    </location>
</feature>
<evidence type="ECO:0000256" key="5">
    <source>
        <dbReference type="ARBA" id="ARBA00023136"/>
    </source>
</evidence>